<reference evidence="1 2" key="1">
    <citation type="submission" date="2020-09" db="EMBL/GenBank/DDBJ databases">
        <title>Pedobacter sp. SW-16 isolated from soil near Yeocheon.</title>
        <authorList>
            <person name="Im H.S."/>
            <person name="Joung Y."/>
            <person name="Lee S.-S."/>
        </authorList>
    </citation>
    <scope>NUCLEOTIDE SEQUENCE [LARGE SCALE GENOMIC DNA]</scope>
    <source>
        <strain evidence="1 2">SW-16</strain>
    </source>
</reference>
<dbReference type="Proteomes" id="UP000516439">
    <property type="component" value="Chromosome"/>
</dbReference>
<sequence length="124" mass="14326">MRNYFYCITCLLFLFSCKNNSTKTEPLTTDQKFVGNWIVVANNFTENQNDHSMDGIIQPLTKMENSEETYSFKLYTGNNLILSKQDENTLVGVNAKMEAKYVDSTEHLILFIGKNSTMEFKKLK</sequence>
<dbReference type="PROSITE" id="PS51257">
    <property type="entry name" value="PROKAR_LIPOPROTEIN"/>
    <property type="match status" value="1"/>
</dbReference>
<protein>
    <recommendedName>
        <fullName evidence="3">Lipocalin-like domain-containing protein</fullName>
    </recommendedName>
</protein>
<evidence type="ECO:0008006" key="3">
    <source>
        <dbReference type="Google" id="ProtNLM"/>
    </source>
</evidence>
<organism evidence="1 2">
    <name type="scientific">Pedobacter riviphilus</name>
    <dbReference type="NCBI Taxonomy" id="2766984"/>
    <lineage>
        <taxon>Bacteria</taxon>
        <taxon>Pseudomonadati</taxon>
        <taxon>Bacteroidota</taxon>
        <taxon>Sphingobacteriia</taxon>
        <taxon>Sphingobacteriales</taxon>
        <taxon>Sphingobacteriaceae</taxon>
        <taxon>Pedobacter</taxon>
    </lineage>
</organism>
<evidence type="ECO:0000313" key="2">
    <source>
        <dbReference type="Proteomes" id="UP000516439"/>
    </source>
</evidence>
<gene>
    <name evidence="1" type="ORF">H9N25_10375</name>
</gene>
<dbReference type="RefSeq" id="WP_190328829.1">
    <property type="nucleotide sequence ID" value="NZ_CP061171.1"/>
</dbReference>
<dbReference type="EMBL" id="CP061171">
    <property type="protein sequence ID" value="QNR86750.1"/>
    <property type="molecule type" value="Genomic_DNA"/>
</dbReference>
<accession>A0ABX6TQ87</accession>
<name>A0ABX6TQ87_9SPHI</name>
<proteinExistence type="predicted"/>
<evidence type="ECO:0000313" key="1">
    <source>
        <dbReference type="EMBL" id="QNR86750.1"/>
    </source>
</evidence>
<keyword evidence="2" id="KW-1185">Reference proteome</keyword>